<evidence type="ECO:0000256" key="3">
    <source>
        <dbReference type="ARBA" id="ARBA00022679"/>
    </source>
</evidence>
<dbReference type="Gene3D" id="1.10.8.60">
    <property type="match status" value="1"/>
</dbReference>
<name>A0A1T4PZC5_9FIRM</name>
<organism evidence="11 12">
    <name type="scientific">Selenihalanaerobacter shriftii</name>
    <dbReference type="NCBI Taxonomy" id="142842"/>
    <lineage>
        <taxon>Bacteria</taxon>
        <taxon>Bacillati</taxon>
        <taxon>Bacillota</taxon>
        <taxon>Clostridia</taxon>
        <taxon>Halanaerobiales</taxon>
        <taxon>Halobacteroidaceae</taxon>
        <taxon>Selenihalanaerobacter</taxon>
    </lineage>
</organism>
<feature type="domain" description="DNA polymerase III delta N-terminal" evidence="9">
    <location>
        <begin position="18"/>
        <end position="139"/>
    </location>
</feature>
<reference evidence="12" key="1">
    <citation type="submission" date="2017-02" db="EMBL/GenBank/DDBJ databases">
        <authorList>
            <person name="Varghese N."/>
            <person name="Submissions S."/>
        </authorList>
    </citation>
    <scope>NUCLEOTIDE SEQUENCE [LARGE SCALE GENOMIC DNA]</scope>
    <source>
        <strain evidence="12">ATCC BAA-73</strain>
    </source>
</reference>
<keyword evidence="4" id="KW-0548">Nucleotidyltransferase</keyword>
<dbReference type="GO" id="GO:0003677">
    <property type="term" value="F:DNA binding"/>
    <property type="evidence" value="ECO:0007669"/>
    <property type="project" value="InterPro"/>
</dbReference>
<evidence type="ECO:0000256" key="7">
    <source>
        <dbReference type="ARBA" id="ARBA00034754"/>
    </source>
</evidence>
<keyword evidence="5" id="KW-0235">DNA replication</keyword>
<dbReference type="GO" id="GO:0003887">
    <property type="term" value="F:DNA-directed DNA polymerase activity"/>
    <property type="evidence" value="ECO:0007669"/>
    <property type="project" value="UniProtKB-KW"/>
</dbReference>
<dbReference type="EC" id="2.7.7.7" evidence="1"/>
<keyword evidence="12" id="KW-1185">Reference proteome</keyword>
<dbReference type="GO" id="GO:0009360">
    <property type="term" value="C:DNA polymerase III complex"/>
    <property type="evidence" value="ECO:0007669"/>
    <property type="project" value="InterPro"/>
</dbReference>
<comment type="catalytic activity">
    <reaction evidence="8">
        <text>DNA(n) + a 2'-deoxyribonucleoside 5'-triphosphate = DNA(n+1) + diphosphate</text>
        <dbReference type="Rhea" id="RHEA:22508"/>
        <dbReference type="Rhea" id="RHEA-COMP:17339"/>
        <dbReference type="Rhea" id="RHEA-COMP:17340"/>
        <dbReference type="ChEBI" id="CHEBI:33019"/>
        <dbReference type="ChEBI" id="CHEBI:61560"/>
        <dbReference type="ChEBI" id="CHEBI:173112"/>
        <dbReference type="EC" id="2.7.7.7"/>
    </reaction>
</comment>
<dbReference type="SUPFAM" id="SSF52540">
    <property type="entry name" value="P-loop containing nucleoside triphosphate hydrolases"/>
    <property type="match status" value="1"/>
</dbReference>
<proteinExistence type="inferred from homology"/>
<dbReference type="PANTHER" id="PTHR34388:SF1">
    <property type="entry name" value="DNA POLYMERASE III SUBUNIT DELTA"/>
    <property type="match status" value="1"/>
</dbReference>
<dbReference type="OrthoDB" id="9775929at2"/>
<evidence type="ECO:0000256" key="8">
    <source>
        <dbReference type="ARBA" id="ARBA00049244"/>
    </source>
</evidence>
<accession>A0A1T4PZC5</accession>
<evidence type="ECO:0000259" key="9">
    <source>
        <dbReference type="Pfam" id="PF06144"/>
    </source>
</evidence>
<dbReference type="GO" id="GO:0006261">
    <property type="term" value="P:DNA-templated DNA replication"/>
    <property type="evidence" value="ECO:0007669"/>
    <property type="project" value="TreeGrafter"/>
</dbReference>
<evidence type="ECO:0000313" key="11">
    <source>
        <dbReference type="EMBL" id="SJZ96706.1"/>
    </source>
</evidence>
<dbReference type="InterPro" id="IPR005790">
    <property type="entry name" value="DNA_polIII_delta"/>
</dbReference>
<dbReference type="InterPro" id="IPR027417">
    <property type="entry name" value="P-loop_NTPase"/>
</dbReference>
<dbReference type="NCBIfam" id="TIGR01128">
    <property type="entry name" value="holA"/>
    <property type="match status" value="1"/>
</dbReference>
<comment type="similarity">
    <text evidence="7">Belongs to the DNA polymerase HolA subunit family.</text>
</comment>
<sequence>MTYKKILNKKIINLDNVFLLFGDEEYLINEFINNFVEKFADDEFKDFNLNFIDDEKEEFISTLINSVNQLPFMSERRIIVVKSNRIFTNKFKKKEAERMIEILGDFPETSILLFKTTNNPDKRTKLYKGFKKVGQVLEFENLKYKALDKWIKKRASELGKQINRQAIKLLENTFNDDLQRLDMELQKISTFLGDEDLITVQKVKEIISKDRLLKENIIFDFVDAIGEQNNEKALRLLNDMIADGQSEIGLLMMIARQIRLILQSKVLYREGNSAKQIASRLKQHPYPIKKCIKQGRNFSITNLETILEMLLESNVQLVTGQDKELELELLILKLKEIIK</sequence>
<protein>
    <recommendedName>
        <fullName evidence="2">DNA polymerase III subunit delta</fullName>
        <ecNumber evidence="1">2.7.7.7</ecNumber>
    </recommendedName>
</protein>
<evidence type="ECO:0000259" key="10">
    <source>
        <dbReference type="Pfam" id="PF21694"/>
    </source>
</evidence>
<dbReference type="AlphaFoldDB" id="A0A1T4PZC5"/>
<evidence type="ECO:0000256" key="5">
    <source>
        <dbReference type="ARBA" id="ARBA00022705"/>
    </source>
</evidence>
<evidence type="ECO:0000256" key="6">
    <source>
        <dbReference type="ARBA" id="ARBA00022932"/>
    </source>
</evidence>
<dbReference type="EMBL" id="FUWM01000022">
    <property type="protein sequence ID" value="SJZ96706.1"/>
    <property type="molecule type" value="Genomic_DNA"/>
</dbReference>
<keyword evidence="3" id="KW-0808">Transferase</keyword>
<dbReference type="Pfam" id="PF06144">
    <property type="entry name" value="DNA_pol3_delta"/>
    <property type="match status" value="1"/>
</dbReference>
<dbReference type="SUPFAM" id="SSF48019">
    <property type="entry name" value="post-AAA+ oligomerization domain-like"/>
    <property type="match status" value="1"/>
</dbReference>
<dbReference type="InterPro" id="IPR048466">
    <property type="entry name" value="DNA_pol3_delta-like_C"/>
</dbReference>
<dbReference type="Pfam" id="PF21694">
    <property type="entry name" value="DNA_pol3_delta_C"/>
    <property type="match status" value="1"/>
</dbReference>
<evidence type="ECO:0000256" key="4">
    <source>
        <dbReference type="ARBA" id="ARBA00022695"/>
    </source>
</evidence>
<dbReference type="InterPro" id="IPR010372">
    <property type="entry name" value="DNA_pol3_delta_N"/>
</dbReference>
<dbReference type="Gene3D" id="3.40.50.300">
    <property type="entry name" value="P-loop containing nucleotide triphosphate hydrolases"/>
    <property type="match status" value="1"/>
</dbReference>
<dbReference type="InterPro" id="IPR008921">
    <property type="entry name" value="DNA_pol3_clamp-load_cplx_C"/>
</dbReference>
<evidence type="ECO:0000313" key="12">
    <source>
        <dbReference type="Proteomes" id="UP000190625"/>
    </source>
</evidence>
<dbReference type="PANTHER" id="PTHR34388">
    <property type="entry name" value="DNA POLYMERASE III SUBUNIT DELTA"/>
    <property type="match status" value="1"/>
</dbReference>
<evidence type="ECO:0000256" key="2">
    <source>
        <dbReference type="ARBA" id="ARBA00017703"/>
    </source>
</evidence>
<feature type="domain" description="DNA polymerase III delta subunit-like C-terminal" evidence="10">
    <location>
        <begin position="215"/>
        <end position="334"/>
    </location>
</feature>
<evidence type="ECO:0000256" key="1">
    <source>
        <dbReference type="ARBA" id="ARBA00012417"/>
    </source>
</evidence>
<gene>
    <name evidence="11" type="ORF">SAMN02745118_02372</name>
</gene>
<dbReference type="STRING" id="142842.SAMN02745118_02372"/>
<keyword evidence="6" id="KW-0239">DNA-directed DNA polymerase</keyword>
<dbReference type="RefSeq" id="WP_078810804.1">
    <property type="nucleotide sequence ID" value="NZ_FUWM01000022.1"/>
</dbReference>
<dbReference type="Proteomes" id="UP000190625">
    <property type="component" value="Unassembled WGS sequence"/>
</dbReference>
<dbReference type="Gene3D" id="1.20.272.10">
    <property type="match status" value="1"/>
</dbReference>